<evidence type="ECO:0000313" key="4">
    <source>
        <dbReference type="Proteomes" id="UP000307440"/>
    </source>
</evidence>
<evidence type="ECO:0000313" key="3">
    <source>
        <dbReference type="EMBL" id="TFK29367.1"/>
    </source>
</evidence>
<dbReference type="SMART" id="SM00292">
    <property type="entry name" value="BRCT"/>
    <property type="match status" value="1"/>
</dbReference>
<feature type="region of interest" description="Disordered" evidence="1">
    <location>
        <begin position="10"/>
        <end position="43"/>
    </location>
</feature>
<sequence>MERYFPVVKRSLAGTPTAGNKECGPSTSQASQSSRAAQPGTNLKDAMGSQAISKFRACESSREVLNQVLLQTLGSKSNPITHSDIVERSDVVVSTSTGHQVSDGGNLARKQYFARRESKLRLQQAGSSSEIPQIFANLRIYINGYLEDTTDIEIKRLIAESGGKVVSTSSRCTHIVTSSGLSGSKSQKYLRAKSHIPYIVKPAWVIESHGSGKRRSEAPYSVKVDRSTRGPEVVGGI</sequence>
<protein>
    <recommendedName>
        <fullName evidence="2">BRCT domain-containing protein</fullName>
    </recommendedName>
</protein>
<dbReference type="Proteomes" id="UP000307440">
    <property type="component" value="Unassembled WGS sequence"/>
</dbReference>
<name>A0A5C3L969_COPMA</name>
<dbReference type="GO" id="GO:0017125">
    <property type="term" value="F:deoxycytidyl transferase activity"/>
    <property type="evidence" value="ECO:0007669"/>
    <property type="project" value="TreeGrafter"/>
</dbReference>
<dbReference type="GO" id="GO:0005634">
    <property type="term" value="C:nucleus"/>
    <property type="evidence" value="ECO:0007669"/>
    <property type="project" value="TreeGrafter"/>
</dbReference>
<feature type="domain" description="BRCT" evidence="2">
    <location>
        <begin position="130"/>
        <end position="222"/>
    </location>
</feature>
<dbReference type="OrthoDB" id="427711at2759"/>
<dbReference type="GO" id="GO:0042276">
    <property type="term" value="P:error-prone translesion synthesis"/>
    <property type="evidence" value="ECO:0007669"/>
    <property type="project" value="TreeGrafter"/>
</dbReference>
<reference evidence="3 4" key="1">
    <citation type="journal article" date="2019" name="Nat. Ecol. Evol.">
        <title>Megaphylogeny resolves global patterns of mushroom evolution.</title>
        <authorList>
            <person name="Varga T."/>
            <person name="Krizsan K."/>
            <person name="Foldi C."/>
            <person name="Dima B."/>
            <person name="Sanchez-Garcia M."/>
            <person name="Sanchez-Ramirez S."/>
            <person name="Szollosi G.J."/>
            <person name="Szarkandi J.G."/>
            <person name="Papp V."/>
            <person name="Albert L."/>
            <person name="Andreopoulos W."/>
            <person name="Angelini C."/>
            <person name="Antonin V."/>
            <person name="Barry K.W."/>
            <person name="Bougher N.L."/>
            <person name="Buchanan P."/>
            <person name="Buyck B."/>
            <person name="Bense V."/>
            <person name="Catcheside P."/>
            <person name="Chovatia M."/>
            <person name="Cooper J."/>
            <person name="Damon W."/>
            <person name="Desjardin D."/>
            <person name="Finy P."/>
            <person name="Geml J."/>
            <person name="Haridas S."/>
            <person name="Hughes K."/>
            <person name="Justo A."/>
            <person name="Karasinski D."/>
            <person name="Kautmanova I."/>
            <person name="Kiss B."/>
            <person name="Kocsube S."/>
            <person name="Kotiranta H."/>
            <person name="LaButti K.M."/>
            <person name="Lechner B.E."/>
            <person name="Liimatainen K."/>
            <person name="Lipzen A."/>
            <person name="Lukacs Z."/>
            <person name="Mihaltcheva S."/>
            <person name="Morgado L.N."/>
            <person name="Niskanen T."/>
            <person name="Noordeloos M.E."/>
            <person name="Ohm R.A."/>
            <person name="Ortiz-Santana B."/>
            <person name="Ovrebo C."/>
            <person name="Racz N."/>
            <person name="Riley R."/>
            <person name="Savchenko A."/>
            <person name="Shiryaev A."/>
            <person name="Soop K."/>
            <person name="Spirin V."/>
            <person name="Szebenyi C."/>
            <person name="Tomsovsky M."/>
            <person name="Tulloss R.E."/>
            <person name="Uehling J."/>
            <person name="Grigoriev I.V."/>
            <person name="Vagvolgyi C."/>
            <person name="Papp T."/>
            <person name="Martin F.M."/>
            <person name="Miettinen O."/>
            <person name="Hibbett D.S."/>
            <person name="Nagy L.G."/>
        </authorList>
    </citation>
    <scope>NUCLEOTIDE SEQUENCE [LARGE SCALE GENOMIC DNA]</scope>
    <source>
        <strain evidence="3 4">CBS 121175</strain>
    </source>
</reference>
<dbReference type="PANTHER" id="PTHR45990:SF1">
    <property type="entry name" value="DNA REPAIR PROTEIN REV1"/>
    <property type="match status" value="1"/>
</dbReference>
<dbReference type="GO" id="GO:0070987">
    <property type="term" value="P:error-free translesion synthesis"/>
    <property type="evidence" value="ECO:0007669"/>
    <property type="project" value="TreeGrafter"/>
</dbReference>
<dbReference type="STRING" id="230819.A0A5C3L969"/>
<dbReference type="SUPFAM" id="SSF52113">
    <property type="entry name" value="BRCT domain"/>
    <property type="match status" value="1"/>
</dbReference>
<feature type="compositionally biased region" description="Low complexity" evidence="1">
    <location>
        <begin position="26"/>
        <end position="38"/>
    </location>
</feature>
<organism evidence="3 4">
    <name type="scientific">Coprinopsis marcescibilis</name>
    <name type="common">Agaric fungus</name>
    <name type="synonym">Psathyrella marcescibilis</name>
    <dbReference type="NCBI Taxonomy" id="230819"/>
    <lineage>
        <taxon>Eukaryota</taxon>
        <taxon>Fungi</taxon>
        <taxon>Dikarya</taxon>
        <taxon>Basidiomycota</taxon>
        <taxon>Agaricomycotina</taxon>
        <taxon>Agaricomycetes</taxon>
        <taxon>Agaricomycetidae</taxon>
        <taxon>Agaricales</taxon>
        <taxon>Agaricineae</taxon>
        <taxon>Psathyrellaceae</taxon>
        <taxon>Coprinopsis</taxon>
    </lineage>
</organism>
<dbReference type="Gene3D" id="3.40.50.10190">
    <property type="entry name" value="BRCT domain"/>
    <property type="match status" value="1"/>
</dbReference>
<dbReference type="AlphaFoldDB" id="A0A5C3L969"/>
<dbReference type="PROSITE" id="PS50172">
    <property type="entry name" value="BRCT"/>
    <property type="match status" value="1"/>
</dbReference>
<dbReference type="InterPro" id="IPR001357">
    <property type="entry name" value="BRCT_dom"/>
</dbReference>
<evidence type="ECO:0000256" key="1">
    <source>
        <dbReference type="SAM" id="MobiDB-lite"/>
    </source>
</evidence>
<keyword evidence="4" id="KW-1185">Reference proteome</keyword>
<gene>
    <name evidence="3" type="ORF">FA15DRAFT_632387</name>
</gene>
<dbReference type="Pfam" id="PF00533">
    <property type="entry name" value="BRCT"/>
    <property type="match status" value="1"/>
</dbReference>
<dbReference type="EMBL" id="ML210150">
    <property type="protein sequence ID" value="TFK29367.1"/>
    <property type="molecule type" value="Genomic_DNA"/>
</dbReference>
<accession>A0A5C3L969</accession>
<dbReference type="GO" id="GO:0003887">
    <property type="term" value="F:DNA-directed DNA polymerase activity"/>
    <property type="evidence" value="ECO:0007669"/>
    <property type="project" value="TreeGrafter"/>
</dbReference>
<feature type="region of interest" description="Disordered" evidence="1">
    <location>
        <begin position="213"/>
        <end position="237"/>
    </location>
</feature>
<dbReference type="PANTHER" id="PTHR45990">
    <property type="entry name" value="DNA REPAIR PROTEIN REV1"/>
    <property type="match status" value="1"/>
</dbReference>
<evidence type="ECO:0000259" key="2">
    <source>
        <dbReference type="PROSITE" id="PS50172"/>
    </source>
</evidence>
<proteinExistence type="predicted"/>
<dbReference type="InterPro" id="IPR036420">
    <property type="entry name" value="BRCT_dom_sf"/>
</dbReference>